<dbReference type="EMBL" id="LN899826">
    <property type="protein sequence ID" value="CUV39944.1"/>
    <property type="molecule type" value="Genomic_DNA"/>
</dbReference>
<dbReference type="KEGG" id="rsy:RSUY_25920"/>
<dbReference type="EMBL" id="JAIVEX010000003">
    <property type="protein sequence ID" value="MDB0521267.1"/>
    <property type="molecule type" value="Genomic_DNA"/>
</dbReference>
<dbReference type="SUPFAM" id="SSF47729">
    <property type="entry name" value="IHF-like DNA-binding proteins"/>
    <property type="match status" value="1"/>
</dbReference>
<dbReference type="AlphaFoldDB" id="A0A093W389"/>
<dbReference type="OrthoDB" id="9799835at2"/>
<comment type="similarity">
    <text evidence="1 4">Belongs to the bacterial histone-like protein family.</text>
</comment>
<organism evidence="17 26">
    <name type="scientific">Ralstonia solanacearum</name>
    <name type="common">Pseudomonas solanacearum</name>
    <dbReference type="NCBI Taxonomy" id="305"/>
    <lineage>
        <taxon>Bacteria</taxon>
        <taxon>Pseudomonadati</taxon>
        <taxon>Pseudomonadota</taxon>
        <taxon>Betaproteobacteria</taxon>
        <taxon>Burkholderiales</taxon>
        <taxon>Burkholderiaceae</taxon>
        <taxon>Ralstonia</taxon>
        <taxon>Ralstonia solanacearum species complex</taxon>
    </lineage>
</organism>
<evidence type="ECO:0000313" key="9">
    <source>
        <dbReference type="EMBL" id="CUV18793.1"/>
    </source>
</evidence>
<reference evidence="6 22" key="2">
    <citation type="submission" date="2017-08" db="EMBL/GenBank/DDBJ databases">
        <title>Genome sequences of Ralstonia solanacearum Species Complex (RSSC) isolated from Potato bacterial wilts in Korea.</title>
        <authorList>
            <person name="Cho H."/>
            <person name="Song E.-S."/>
            <person name="Lee Y.K."/>
            <person name="Lee S."/>
            <person name="Lee S.-W."/>
            <person name="Jo A."/>
            <person name="Kim J.-G."/>
            <person name="Hwang I."/>
        </authorList>
    </citation>
    <scope>NUCLEOTIDE SEQUENCE [LARGE SCALE GENOMIC DNA]</scope>
    <source>
        <strain evidence="6 22">T98</strain>
    </source>
</reference>
<evidence type="ECO:0000313" key="15">
    <source>
        <dbReference type="EMBL" id="CUV54483.1"/>
    </source>
</evidence>
<evidence type="ECO:0000256" key="5">
    <source>
        <dbReference type="SAM" id="Coils"/>
    </source>
</evidence>
<evidence type="ECO:0000313" key="26">
    <source>
        <dbReference type="Proteomes" id="UP001143674"/>
    </source>
</evidence>
<dbReference type="Proteomes" id="UP001143674">
    <property type="component" value="Unassembled WGS sequence"/>
</dbReference>
<evidence type="ECO:0000313" key="22">
    <source>
        <dbReference type="Proteomes" id="UP000261758"/>
    </source>
</evidence>
<evidence type="ECO:0000313" key="11">
    <source>
        <dbReference type="EMBL" id="CUV30390.1"/>
    </source>
</evidence>
<evidence type="ECO:0000313" key="10">
    <source>
        <dbReference type="EMBL" id="CUV23827.1"/>
    </source>
</evidence>
<dbReference type="SMART" id="SM00411">
    <property type="entry name" value="BHL"/>
    <property type="match status" value="1"/>
</dbReference>
<dbReference type="EMBL" id="CP051169">
    <property type="protein sequence ID" value="QOK95781.1"/>
    <property type="molecule type" value="Genomic_DNA"/>
</dbReference>
<dbReference type="SMR" id="A0A093W389"/>
<dbReference type="EMBL" id="LN899825">
    <property type="protein sequence ID" value="CUV35020.1"/>
    <property type="molecule type" value="Genomic_DNA"/>
</dbReference>
<reference evidence="7" key="3">
    <citation type="submission" date="2018-01" db="EMBL/GenBank/DDBJ databases">
        <title>Ralstonia pseudosolanacearum P824 infects blueberry.</title>
        <authorList>
            <person name="Bocsanczy A.M."/>
            <person name="Norman D.J."/>
        </authorList>
    </citation>
    <scope>NUCLEOTIDE SEQUENCE</scope>
    <source>
        <strain evidence="7">P824</strain>
    </source>
</reference>
<dbReference type="PANTHER" id="PTHR33175:SF3">
    <property type="entry name" value="DNA-BINDING PROTEIN HU-BETA"/>
    <property type="match status" value="1"/>
</dbReference>
<dbReference type="GeneID" id="97320324"/>
<evidence type="ECO:0000256" key="1">
    <source>
        <dbReference type="ARBA" id="ARBA00010529"/>
    </source>
</evidence>
<keyword evidence="3 17" id="KW-0238">DNA-binding</keyword>
<reference evidence="20" key="6">
    <citation type="submission" date="2020-04" db="EMBL/GenBank/DDBJ databases">
        <title>Ralstonia pseudosolanacearum UW576, UW763, UW773, and UW774.</title>
        <authorList>
            <person name="Steidl O."/>
            <person name="Truchon A."/>
            <person name="Allen C."/>
        </authorList>
    </citation>
    <scope>NUCLEOTIDE SEQUENCE</scope>
    <source>
        <strain evidence="20">RUN2474</strain>
    </source>
</reference>
<evidence type="ECO:0000256" key="2">
    <source>
        <dbReference type="ARBA" id="ARBA00023067"/>
    </source>
</evidence>
<dbReference type="InterPro" id="IPR020816">
    <property type="entry name" value="Histone-like_DNA-bd_CS"/>
</dbReference>
<dbReference type="EMBL" id="LN899827">
    <property type="protein sequence ID" value="CUV43711.1"/>
    <property type="molecule type" value="Genomic_DNA"/>
</dbReference>
<dbReference type="EMBL" id="JAIVFG010000011">
    <property type="protein sequence ID" value="MDB0570901.1"/>
    <property type="molecule type" value="Genomic_DNA"/>
</dbReference>
<evidence type="ECO:0000313" key="7">
    <source>
        <dbReference type="EMBL" id="AYA45799.1"/>
    </source>
</evidence>
<reference evidence="25" key="7">
    <citation type="submission" date="2020-04" db="EMBL/GenBank/DDBJ databases">
        <title>Ralstonia solanacearum UW576, UW763, UW773, and UW774.</title>
        <authorList>
            <person name="Steidl O."/>
            <person name="Truchon A."/>
            <person name="Allen C."/>
        </authorList>
    </citation>
    <scope>NUCLEOTIDE SEQUENCE [LARGE SCALE GENOMIC DNA]</scope>
    <source>
        <strain evidence="25">UW774</strain>
    </source>
</reference>
<dbReference type="OMA" id="KMVPKFK"/>
<dbReference type="InterPro" id="IPR010992">
    <property type="entry name" value="IHF-like_DNA-bd_dom_sf"/>
</dbReference>
<dbReference type="Proteomes" id="UP000261758">
    <property type="component" value="Chromosome"/>
</dbReference>
<reference evidence="8" key="1">
    <citation type="submission" date="2015-10" db="EMBL/GenBank/DDBJ databases">
        <authorList>
            <person name="Gilbert D.G."/>
        </authorList>
    </citation>
    <scope>NUCLEOTIDE SEQUENCE</scope>
    <source>
        <strain evidence="8">Phyl III-seqv23</strain>
    </source>
</reference>
<dbReference type="EMBL" id="LN899824">
    <property type="protein sequence ID" value="CUV30390.1"/>
    <property type="molecule type" value="Genomic_DNA"/>
</dbReference>
<evidence type="ECO:0000313" key="25">
    <source>
        <dbReference type="Proteomes" id="UP000593970"/>
    </source>
</evidence>
<dbReference type="EMBL" id="LN899821">
    <property type="protein sequence ID" value="CUV18793.1"/>
    <property type="molecule type" value="Genomic_DNA"/>
</dbReference>
<dbReference type="RefSeq" id="WP_003272088.1">
    <property type="nucleotide sequence ID" value="NZ_CDLS01000001.1"/>
</dbReference>
<keyword evidence="2" id="KW-0226">DNA condensation</keyword>
<evidence type="ECO:0000313" key="13">
    <source>
        <dbReference type="EMBL" id="CUV39944.1"/>
    </source>
</evidence>
<proteinExistence type="inferred from homology"/>
<dbReference type="GO" id="GO:0030527">
    <property type="term" value="F:structural constituent of chromatin"/>
    <property type="evidence" value="ECO:0007669"/>
    <property type="project" value="InterPro"/>
</dbReference>
<name>A0A093W389_RALSL</name>
<evidence type="ECO:0000313" key="23">
    <source>
        <dbReference type="Proteomes" id="UP000262427"/>
    </source>
</evidence>
<reference evidence="19 24" key="5">
    <citation type="submission" date="2019-04" db="EMBL/GenBank/DDBJ databases">
        <title>Complete Genome of UW386 and Higher Quality Genome of UW700.</title>
        <authorList>
            <person name="Jacobs J."/>
            <person name="Perez A."/>
            <person name="Steidl O."/>
            <person name="Allen C."/>
        </authorList>
    </citation>
    <scope>NUCLEOTIDE SEQUENCE [LARGE SCALE GENOMIC DNA]</scope>
    <source>
        <strain evidence="19 24">UW386</strain>
    </source>
</reference>
<dbReference type="EMBL" id="LN899822">
    <property type="protein sequence ID" value="CUV60363.1"/>
    <property type="molecule type" value="Genomic_DNA"/>
</dbReference>
<feature type="coiled-coil region" evidence="5">
    <location>
        <begin position="12"/>
        <end position="39"/>
    </location>
</feature>
<dbReference type="GO" id="GO:0005829">
    <property type="term" value="C:cytosol"/>
    <property type="evidence" value="ECO:0007669"/>
    <property type="project" value="TreeGrafter"/>
</dbReference>
<reference evidence="21" key="9">
    <citation type="submission" date="2021-10" db="EMBL/GenBank/DDBJ databases">
        <title>Complete genome sequences of five Ralstonia solancearum strains isolated from sunflower.</title>
        <authorList>
            <person name="She X."/>
            <person name="He Z."/>
        </authorList>
    </citation>
    <scope>NUCLEOTIDE SEQUENCE</scope>
    <source>
        <strain evidence="21">RS638</strain>
    </source>
</reference>
<accession>A0A093W389</accession>
<evidence type="ECO:0000313" key="16">
    <source>
        <dbReference type="EMBL" id="CUV60363.1"/>
    </source>
</evidence>
<evidence type="ECO:0000313" key="20">
    <source>
        <dbReference type="EMBL" id="QOK95781.1"/>
    </source>
</evidence>
<evidence type="ECO:0000313" key="18">
    <source>
        <dbReference type="EMBL" id="MDB0570901.1"/>
    </source>
</evidence>
<evidence type="ECO:0000313" key="19">
    <source>
        <dbReference type="EMBL" id="QCX48788.1"/>
    </source>
</evidence>
<dbReference type="EMBL" id="CP025741">
    <property type="protein sequence ID" value="AYA45799.1"/>
    <property type="molecule type" value="Genomic_DNA"/>
</dbReference>
<evidence type="ECO:0000313" key="17">
    <source>
        <dbReference type="EMBL" id="MDB0521267.1"/>
    </source>
</evidence>
<dbReference type="Proteomes" id="UP000310553">
    <property type="component" value="Chromosome"/>
</dbReference>
<dbReference type="EMBL" id="LN899820">
    <property type="protein sequence ID" value="CUV54483.1"/>
    <property type="molecule type" value="Genomic_DNA"/>
</dbReference>
<evidence type="ECO:0000313" key="6">
    <source>
        <dbReference type="EMBL" id="AXV80795.1"/>
    </source>
</evidence>
<dbReference type="Proteomes" id="UP000593970">
    <property type="component" value="Chromosome"/>
</dbReference>
<evidence type="ECO:0000313" key="21">
    <source>
        <dbReference type="EMBL" id="UZF15856.1"/>
    </source>
</evidence>
<dbReference type="EMBL" id="CP039339">
    <property type="protein sequence ID" value="QCX48788.1"/>
    <property type="molecule type" value="Genomic_DNA"/>
</dbReference>
<dbReference type="PATRIC" id="fig|305.103.peg.1144"/>
<dbReference type="Pfam" id="PF00216">
    <property type="entry name" value="Bac_DNA_binding"/>
    <property type="match status" value="1"/>
</dbReference>
<dbReference type="Gene3D" id="4.10.520.10">
    <property type="entry name" value="IHF-like DNA-binding proteins"/>
    <property type="match status" value="1"/>
</dbReference>
<gene>
    <name evidence="8" type="primary">hupA</name>
    <name evidence="6" type="ORF">CJO77_04145</name>
    <name evidence="19" type="ORF">E7Z57_06550</name>
    <name evidence="20" type="ORF">HF909_04610</name>
    <name evidence="17" type="ORF">LBW55_06520</name>
    <name evidence="18" type="ORF">LBW59_08960</name>
    <name evidence="21" type="ORF">LH706_05255</name>
    <name evidence="9" type="ORF">PSS4_v1_740037</name>
    <name evidence="16" type="ORF">RD1301_v1_910010</name>
    <name evidence="7" type="ORF">RSP824_04475</name>
    <name evidence="10" type="ORF">RUN1744_v1_500016</name>
    <name evidence="11" type="ORF">RUN1985_v1_630024</name>
    <name evidence="15" type="ORF">RUN215_v1_340092</name>
    <name evidence="8" type="ORF">RUN39_v1_10047</name>
    <name evidence="12" type="ORF">TD1301_v1_1180014</name>
    <name evidence="13" type="ORF">TF3108_v1_350054</name>
    <name evidence="14" type="ORF">TO10_v1_100036</name>
</gene>
<keyword evidence="5" id="KW-0175">Coiled coil</keyword>
<dbReference type="PRINTS" id="PR01727">
    <property type="entry name" value="DNABINDINGHU"/>
</dbReference>
<dbReference type="EMBL" id="CP022759">
    <property type="protein sequence ID" value="AXV80795.1"/>
    <property type="molecule type" value="Genomic_DNA"/>
</dbReference>
<dbReference type="GO" id="GO:0003677">
    <property type="term" value="F:DNA binding"/>
    <property type="evidence" value="ECO:0007669"/>
    <property type="project" value="UniProtKB-KW"/>
</dbReference>
<reference evidence="23" key="4">
    <citation type="submission" date="2018-01" db="EMBL/GenBank/DDBJ databases">
        <title>Raltonia solanacearum P824 infects blueberry.</title>
        <authorList>
            <person name="Bocsanczy A.M."/>
            <person name="Norman D.J."/>
        </authorList>
    </citation>
    <scope>NUCLEOTIDE SEQUENCE [LARGE SCALE GENOMIC DNA]</scope>
    <source>
        <strain evidence="23">P824</strain>
    </source>
</reference>
<evidence type="ECO:0000313" key="24">
    <source>
        <dbReference type="Proteomes" id="UP000310553"/>
    </source>
</evidence>
<protein>
    <submittedName>
        <fullName evidence="8">DNA-binding protein HU-alpha</fullName>
    </submittedName>
    <submittedName>
        <fullName evidence="17">HU family DNA-binding protein</fullName>
    </submittedName>
</protein>
<evidence type="ECO:0000256" key="3">
    <source>
        <dbReference type="ARBA" id="ARBA00023125"/>
    </source>
</evidence>
<evidence type="ECO:0000313" key="14">
    <source>
        <dbReference type="EMBL" id="CUV43711.1"/>
    </source>
</evidence>
<dbReference type="EMBL" id="LN899823">
    <property type="protein sequence ID" value="CUV23827.1"/>
    <property type="molecule type" value="Genomic_DNA"/>
</dbReference>
<sequence>MTTKSELVAAIAKDAELSNAAAERALNSALENIKKTVAKGGTITLVGFGSFSSGKRAARTGRNPRTGEAIKIPATKTVKFTAGKGFKDAVNKKK</sequence>
<dbReference type="GO" id="GO:0030261">
    <property type="term" value="P:chromosome condensation"/>
    <property type="evidence" value="ECO:0007669"/>
    <property type="project" value="UniProtKB-KW"/>
</dbReference>
<dbReference type="PANTHER" id="PTHR33175">
    <property type="entry name" value="DNA-BINDING PROTEIN HU"/>
    <property type="match status" value="1"/>
</dbReference>
<dbReference type="CDD" id="cd13831">
    <property type="entry name" value="HU"/>
    <property type="match status" value="1"/>
</dbReference>
<dbReference type="PROSITE" id="PS00045">
    <property type="entry name" value="HISTONE_LIKE"/>
    <property type="match status" value="1"/>
</dbReference>
<dbReference type="InterPro" id="IPR000119">
    <property type="entry name" value="Hist_DNA-bd"/>
</dbReference>
<dbReference type="EMBL" id="CP085043">
    <property type="protein sequence ID" value="UZF15856.1"/>
    <property type="molecule type" value="Genomic_DNA"/>
</dbReference>
<evidence type="ECO:0000256" key="4">
    <source>
        <dbReference type="RuleBase" id="RU003939"/>
    </source>
</evidence>
<dbReference type="EMBL" id="LN899819">
    <property type="protein sequence ID" value="CUV10854.1"/>
    <property type="molecule type" value="Genomic_DNA"/>
</dbReference>
<evidence type="ECO:0000313" key="8">
    <source>
        <dbReference type="EMBL" id="CUV10854.1"/>
    </source>
</evidence>
<dbReference type="Proteomes" id="UP001144050">
    <property type="component" value="Unassembled WGS sequence"/>
</dbReference>
<evidence type="ECO:0000313" key="12">
    <source>
        <dbReference type="EMBL" id="CUV35020.1"/>
    </source>
</evidence>
<dbReference type="Proteomes" id="UP000262427">
    <property type="component" value="Chromosome CM"/>
</dbReference>
<reference evidence="17" key="8">
    <citation type="submission" date="2021-09" db="EMBL/GenBank/DDBJ databases">
        <title>Genomic analysis of Ralstonia spp.</title>
        <authorList>
            <person name="Aburjaile F."/>
            <person name="Ariute J.C."/>
            <person name="Pais A.K.L."/>
            <person name="Albuquerque G.M.R."/>
            <person name="Silva A.M.F."/>
            <person name="Brenig B."/>
            <person name="Azevedo V."/>
            <person name="Matiuzzi M."/>
            <person name="Ramos R."/>
            <person name="Goes-Neto A."/>
            <person name="Soares S."/>
            <person name="Iseppon A.M.B."/>
            <person name="Souza E."/>
            <person name="Gama M."/>
        </authorList>
    </citation>
    <scope>NUCLEOTIDE SEQUENCE</scope>
    <source>
        <strain evidence="17">B4</strain>
        <strain evidence="18">CCRMRs91</strain>
    </source>
</reference>